<dbReference type="InterPro" id="IPR032792">
    <property type="entry name" value="AGL_glucanoTrfase"/>
</dbReference>
<organism evidence="4 5">
    <name type="scientific">Cichlidogyrus casuarinus</name>
    <dbReference type="NCBI Taxonomy" id="1844966"/>
    <lineage>
        <taxon>Eukaryota</taxon>
        <taxon>Metazoa</taxon>
        <taxon>Spiralia</taxon>
        <taxon>Lophotrochozoa</taxon>
        <taxon>Platyhelminthes</taxon>
        <taxon>Monogenea</taxon>
        <taxon>Monopisthocotylea</taxon>
        <taxon>Dactylogyridea</taxon>
        <taxon>Ancyrocephalidae</taxon>
        <taxon>Cichlidogyrus</taxon>
    </lineage>
</organism>
<evidence type="ECO:0000313" key="5">
    <source>
        <dbReference type="Proteomes" id="UP001626550"/>
    </source>
</evidence>
<dbReference type="InterPro" id="IPR032788">
    <property type="entry name" value="AGL_central"/>
</dbReference>
<dbReference type="SUPFAM" id="SSF48208">
    <property type="entry name" value="Six-hairpin glycosidases"/>
    <property type="match status" value="1"/>
</dbReference>
<evidence type="ECO:0000259" key="3">
    <source>
        <dbReference type="Pfam" id="PF14702"/>
    </source>
</evidence>
<dbReference type="PANTHER" id="PTHR10569:SF2">
    <property type="entry name" value="GLYCOGEN DEBRANCHING ENZYME"/>
    <property type="match status" value="1"/>
</dbReference>
<dbReference type="Pfam" id="PF14702">
    <property type="entry name" value="hGDE_central"/>
    <property type="match status" value="1"/>
</dbReference>
<dbReference type="InterPro" id="IPR010401">
    <property type="entry name" value="AGL/Gdb1"/>
</dbReference>
<dbReference type="InterPro" id="IPR032790">
    <property type="entry name" value="GDE_C"/>
</dbReference>
<dbReference type="Pfam" id="PF06202">
    <property type="entry name" value="GDE_C"/>
    <property type="match status" value="1"/>
</dbReference>
<dbReference type="EMBL" id="JBJKFK010000257">
    <property type="protein sequence ID" value="KAL3318337.1"/>
    <property type="molecule type" value="Genomic_DNA"/>
</dbReference>
<dbReference type="SUPFAM" id="SSF51445">
    <property type="entry name" value="(Trans)glycosidases"/>
    <property type="match status" value="1"/>
</dbReference>
<sequence>MWHYFYHPLEEEVNSLEELDSLLDSDRAKWVMAFNGWVMTDNPLRNFAEDSCCVYLRRELIVWGDSVKLRYGRRLEVCPYLWDRMAQYVELTASIFHAVRLDNCHSTPLHVAQYFLDRARSVRPNLYIVAELFTGSEHLDNIFINKLGINSLIREGLQAGDVRQLSGLLHRCGAHLPAGAFSNQPEFTLRPSLAHALLYDQTHDNEAPAVKRSCRDYLPSAGLVSMTLSAMGSTRGYDEMVPHHINVVTEERLYIPYAQEKFMQPRAILNKLHQRLSHDNFVHSFVSHNFNDVIVFSRFSPDTGDSVVLIAHSCFGDRGLSPDCHDHGQSPIKLNGVVTQVILQARTEFSEEVQKCFANEWQLKQALAKDPHLINGLVGQALFPYKDHLKVQDSQFFSIRKVPVHEGVDDEIILTDFPPGALLVLQVSLNPQQRKAFEHIMANIRLQRLYRFLLIGLTRVLASNVLLFQFDSQLRSTSCGQAVIALHRRESIVTETEEESAHEDGLEARVLNRIGMQLSLVELSWALFRCDLEAAWHGNREKCDSCYDVPRFGAFVYAGFQGIVSVLDQVRMDQDMGHPLCDNLRNGYWLPDFLAHRLQSTPDLPESALIQPGTALDRFGKACETLYNPLKLIPDYLRPSLFDLVTSSIHKLLVRCALSRMPQWVREANDKVQRLCVASLQMYGRVGNARLPPLHAPDEQEVILQNCSIAAGLPHFAEGMWRSWGRDTFIALPGILLLSGRYKRRLRGMNNLQEACCVILQYAGLMRHGLVPNLSGDGATVSPRFNCRDAVWYWLHSICLYEEAVLNQRVGQGLQEASPIQSIMHRQVAIYFPSDDPATALWPPNQHRAPTTPTTKPLYELVLDVLQRHWDGIDFLEHNAGSAIDEHMRQEGFRVSITRPWINRPTHNITSQKHSADSITSTCLYNNASILCRSMV</sequence>
<evidence type="ECO:0000313" key="4">
    <source>
        <dbReference type="EMBL" id="KAL3318337.1"/>
    </source>
</evidence>
<dbReference type="InterPro" id="IPR008928">
    <property type="entry name" value="6-hairpin_glycosidase_sf"/>
</dbReference>
<feature type="domain" description="Glycogen debranching enzyme C-terminal" evidence="1">
    <location>
        <begin position="705"/>
        <end position="875"/>
    </location>
</feature>
<dbReference type="PANTHER" id="PTHR10569">
    <property type="entry name" value="GLYCOGEN DEBRANCHING ENZYME"/>
    <property type="match status" value="1"/>
</dbReference>
<dbReference type="AlphaFoldDB" id="A0ABD2QGL0"/>
<comment type="caution">
    <text evidence="4">The sequence shown here is derived from an EMBL/GenBank/DDBJ whole genome shotgun (WGS) entry which is preliminary data.</text>
</comment>
<accession>A0ABD2QGL0</accession>
<gene>
    <name evidence="4" type="ORF">Ciccas_002999</name>
</gene>
<evidence type="ECO:0000259" key="2">
    <source>
        <dbReference type="Pfam" id="PF14701"/>
    </source>
</evidence>
<feature type="domain" description="Glycogen debranching enzyme glucanotransferase" evidence="2">
    <location>
        <begin position="19"/>
        <end position="127"/>
    </location>
</feature>
<dbReference type="Gene3D" id="3.20.20.80">
    <property type="entry name" value="Glycosidases"/>
    <property type="match status" value="1"/>
</dbReference>
<evidence type="ECO:0008006" key="6">
    <source>
        <dbReference type="Google" id="ProtNLM"/>
    </source>
</evidence>
<proteinExistence type="predicted"/>
<evidence type="ECO:0000259" key="1">
    <source>
        <dbReference type="Pfam" id="PF06202"/>
    </source>
</evidence>
<dbReference type="InterPro" id="IPR017853">
    <property type="entry name" value="GH"/>
</dbReference>
<keyword evidence="5" id="KW-1185">Reference proteome</keyword>
<feature type="domain" description="Glycogen debranching enzyme central" evidence="3">
    <location>
        <begin position="264"/>
        <end position="598"/>
    </location>
</feature>
<name>A0ABD2QGL0_9PLAT</name>
<reference evidence="4 5" key="1">
    <citation type="submission" date="2024-11" db="EMBL/GenBank/DDBJ databases">
        <title>Adaptive evolution of stress response genes in parasites aligns with host niche diversity.</title>
        <authorList>
            <person name="Hahn C."/>
            <person name="Resl P."/>
        </authorList>
    </citation>
    <scope>NUCLEOTIDE SEQUENCE [LARGE SCALE GENOMIC DNA]</scope>
    <source>
        <strain evidence="4">EGGRZ-B1_66</strain>
        <tissue evidence="4">Body</tissue>
    </source>
</reference>
<dbReference type="Proteomes" id="UP001626550">
    <property type="component" value="Unassembled WGS sequence"/>
</dbReference>
<dbReference type="Pfam" id="PF14701">
    <property type="entry name" value="hDGE_amylase"/>
    <property type="match status" value="1"/>
</dbReference>
<protein>
    <recommendedName>
        <fullName evidence="6">Glycogen debranching enzyme</fullName>
    </recommendedName>
</protein>